<feature type="domain" description="D-alanyl-D-alanine carboxypeptidase-like core" evidence="1">
    <location>
        <begin position="62"/>
        <end position="170"/>
    </location>
</feature>
<evidence type="ECO:0000313" key="3">
    <source>
        <dbReference type="Proteomes" id="UP000195011"/>
    </source>
</evidence>
<gene>
    <name evidence="2" type="ORF">BFL36_13235</name>
</gene>
<dbReference type="Proteomes" id="UP000195011">
    <property type="component" value="Unassembled WGS sequence"/>
</dbReference>
<proteinExistence type="predicted"/>
<accession>A0A251Y3Y9</accession>
<evidence type="ECO:0000313" key="2">
    <source>
        <dbReference type="EMBL" id="OUE19001.1"/>
    </source>
</evidence>
<dbReference type="InterPro" id="IPR052179">
    <property type="entry name" value="DD-CPase-like"/>
</dbReference>
<dbReference type="Pfam" id="PF02557">
    <property type="entry name" value="VanY"/>
    <property type="match status" value="1"/>
</dbReference>
<dbReference type="CDD" id="cd14814">
    <property type="entry name" value="Peptidase_M15"/>
    <property type="match status" value="1"/>
</dbReference>
<reference evidence="2 3" key="1">
    <citation type="submission" date="2016-08" db="EMBL/GenBank/DDBJ databases">
        <title>Genome sequence of Clavibacter michiganensis spp strain CFBP8017.</title>
        <authorList>
            <person name="Thapa S.P."/>
            <person name="Coaker G."/>
            <person name="Jacques M.-A."/>
        </authorList>
    </citation>
    <scope>NUCLEOTIDE SEQUENCE [LARGE SCALE GENOMIC DNA]</scope>
    <source>
        <strain evidence="2">CFBP8017</strain>
    </source>
</reference>
<evidence type="ECO:0000259" key="1">
    <source>
        <dbReference type="Pfam" id="PF02557"/>
    </source>
</evidence>
<keyword evidence="2" id="KW-0121">Carboxypeptidase</keyword>
<dbReference type="GO" id="GO:0004180">
    <property type="term" value="F:carboxypeptidase activity"/>
    <property type="evidence" value="ECO:0007669"/>
    <property type="project" value="UniProtKB-KW"/>
</dbReference>
<dbReference type="PANTHER" id="PTHR34385:SF1">
    <property type="entry name" value="PEPTIDOGLYCAN L-ALANYL-D-GLUTAMATE ENDOPEPTIDASE CWLK"/>
    <property type="match status" value="1"/>
</dbReference>
<dbReference type="PANTHER" id="PTHR34385">
    <property type="entry name" value="D-ALANYL-D-ALANINE CARBOXYPEPTIDASE"/>
    <property type="match status" value="1"/>
</dbReference>
<dbReference type="InterPro" id="IPR003709">
    <property type="entry name" value="VanY-like_core_dom"/>
</dbReference>
<protein>
    <submittedName>
        <fullName evidence="2">D-alanyl-D-alanine carboxypeptidase</fullName>
    </submittedName>
</protein>
<comment type="caution">
    <text evidence="2">The sequence shown here is derived from an EMBL/GenBank/DDBJ whole genome shotgun (WGS) entry which is preliminary data.</text>
</comment>
<name>A0A251Y3Y9_9MICO</name>
<organism evidence="2 3">
    <name type="scientific">Clavibacter michiganensis</name>
    <dbReference type="NCBI Taxonomy" id="28447"/>
    <lineage>
        <taxon>Bacteria</taxon>
        <taxon>Bacillati</taxon>
        <taxon>Actinomycetota</taxon>
        <taxon>Actinomycetes</taxon>
        <taxon>Micrococcales</taxon>
        <taxon>Microbacteriaceae</taxon>
        <taxon>Clavibacter</taxon>
    </lineage>
</organism>
<sequence>MSRRTAVTASALAALGIVVGDVGGLLPGTPGASAIGPWGGYSNGRIPASALTSVPAGTGPFLRSDAAAAYFQFNDAFRARFGKNLGITEAYRSYDRQVYLYDQYLNNGGNLAAQPGKSEHGWAQACDFGTGVNRYGTPEKIWADANGPRYGWSPTGNTFSRKEPWHFDYLAGAYTPPAGPLLNEKDGEMSYTIRNTATGDIYTVAAQFIKHEPSTLSAQTTANVTTPDDQIVGLEAASFGYFLDSMGVPRNVLPKNGGIWSRETEILAKLDQILAKG</sequence>
<dbReference type="InterPro" id="IPR009045">
    <property type="entry name" value="Zn_M74/Hedgehog-like"/>
</dbReference>
<dbReference type="SUPFAM" id="SSF55166">
    <property type="entry name" value="Hedgehog/DD-peptidase"/>
    <property type="match status" value="1"/>
</dbReference>
<dbReference type="Gene3D" id="3.30.1380.10">
    <property type="match status" value="1"/>
</dbReference>
<keyword evidence="2" id="KW-0378">Hydrolase</keyword>
<dbReference type="GO" id="GO:0006508">
    <property type="term" value="P:proteolysis"/>
    <property type="evidence" value="ECO:0007669"/>
    <property type="project" value="InterPro"/>
</dbReference>
<dbReference type="EMBL" id="MDJY01000060">
    <property type="protein sequence ID" value="OUE19001.1"/>
    <property type="molecule type" value="Genomic_DNA"/>
</dbReference>
<dbReference type="AlphaFoldDB" id="A0A251Y3Y9"/>
<keyword evidence="2" id="KW-0645">Protease</keyword>